<protein>
    <recommendedName>
        <fullName evidence="3">DUF1308 domain-containing protein</fullName>
    </recommendedName>
</protein>
<dbReference type="Pfam" id="PF07000">
    <property type="entry name" value="DUF1308"/>
    <property type="match status" value="1"/>
</dbReference>
<gene>
    <name evidence="4" type="ORF">QBC33DRAFT_282130</name>
</gene>
<evidence type="ECO:0000256" key="2">
    <source>
        <dbReference type="SAM" id="MobiDB-lite"/>
    </source>
</evidence>
<dbReference type="InterPro" id="IPR010733">
    <property type="entry name" value="DUF1308"/>
</dbReference>
<evidence type="ECO:0000313" key="5">
    <source>
        <dbReference type="Proteomes" id="UP001244011"/>
    </source>
</evidence>
<name>A0AAJ0BV09_9PEZI</name>
<feature type="domain" description="DUF1308" evidence="3">
    <location>
        <begin position="328"/>
        <end position="414"/>
    </location>
</feature>
<dbReference type="RefSeq" id="XP_060278774.1">
    <property type="nucleotide sequence ID" value="XM_060423256.1"/>
</dbReference>
<reference evidence="4" key="1">
    <citation type="submission" date="2023-06" db="EMBL/GenBank/DDBJ databases">
        <title>Genome-scale phylogeny and comparative genomics of the fungal order Sordariales.</title>
        <authorList>
            <consortium name="Lawrence Berkeley National Laboratory"/>
            <person name="Hensen N."/>
            <person name="Bonometti L."/>
            <person name="Westerberg I."/>
            <person name="Brannstrom I.O."/>
            <person name="Guillou S."/>
            <person name="Cros-Aarteil S."/>
            <person name="Calhoun S."/>
            <person name="Haridas S."/>
            <person name="Kuo A."/>
            <person name="Mondo S."/>
            <person name="Pangilinan J."/>
            <person name="Riley R."/>
            <person name="Labutti K."/>
            <person name="Andreopoulos B."/>
            <person name="Lipzen A."/>
            <person name="Chen C."/>
            <person name="Yanf M."/>
            <person name="Daum C."/>
            <person name="Ng V."/>
            <person name="Clum A."/>
            <person name="Steindorff A."/>
            <person name="Ohm R."/>
            <person name="Martin F."/>
            <person name="Silar P."/>
            <person name="Natvig D."/>
            <person name="Lalanne C."/>
            <person name="Gautier V."/>
            <person name="Ament-Velasquez S.L."/>
            <person name="Kruys A."/>
            <person name="Hutchinson M.I."/>
            <person name="Powell A.J."/>
            <person name="Barry K."/>
            <person name="Miller A.N."/>
            <person name="Grigoriev I.V."/>
            <person name="Debuchy R."/>
            <person name="Gladieux P."/>
            <person name="Thoren M.H."/>
            <person name="Johannesson H."/>
        </authorList>
    </citation>
    <scope>NUCLEOTIDE SEQUENCE</scope>
    <source>
        <strain evidence="4">8032-3</strain>
    </source>
</reference>
<comment type="caution">
    <text evidence="4">The sequence shown here is derived from an EMBL/GenBank/DDBJ whole genome shotgun (WGS) entry which is preliminary data.</text>
</comment>
<evidence type="ECO:0000259" key="3">
    <source>
        <dbReference type="Pfam" id="PF07000"/>
    </source>
</evidence>
<dbReference type="PANTHER" id="PTHR13379:SF0">
    <property type="entry name" value="UPF0415 PROTEIN C7ORF25"/>
    <property type="match status" value="1"/>
</dbReference>
<dbReference type="AlphaFoldDB" id="A0AAJ0BV09"/>
<dbReference type="GeneID" id="85306443"/>
<evidence type="ECO:0000313" key="4">
    <source>
        <dbReference type="EMBL" id="KAK1762561.1"/>
    </source>
</evidence>
<evidence type="ECO:0000256" key="1">
    <source>
        <dbReference type="SAM" id="Coils"/>
    </source>
</evidence>
<proteinExistence type="predicted"/>
<dbReference type="Proteomes" id="UP001244011">
    <property type="component" value="Unassembled WGS sequence"/>
</dbReference>
<dbReference type="EMBL" id="MU839036">
    <property type="protein sequence ID" value="KAK1762561.1"/>
    <property type="molecule type" value="Genomic_DNA"/>
</dbReference>
<feature type="region of interest" description="Disordered" evidence="2">
    <location>
        <begin position="141"/>
        <end position="173"/>
    </location>
</feature>
<accession>A0AAJ0BV09</accession>
<keyword evidence="5" id="KW-1185">Reference proteome</keyword>
<organism evidence="4 5">
    <name type="scientific">Phialemonium atrogriseum</name>
    <dbReference type="NCBI Taxonomy" id="1093897"/>
    <lineage>
        <taxon>Eukaryota</taxon>
        <taxon>Fungi</taxon>
        <taxon>Dikarya</taxon>
        <taxon>Ascomycota</taxon>
        <taxon>Pezizomycotina</taxon>
        <taxon>Sordariomycetes</taxon>
        <taxon>Sordariomycetidae</taxon>
        <taxon>Cephalothecales</taxon>
        <taxon>Cephalothecaceae</taxon>
        <taxon>Phialemonium</taxon>
    </lineage>
</organism>
<feature type="coiled-coil region" evidence="1">
    <location>
        <begin position="15"/>
        <end position="42"/>
    </location>
</feature>
<sequence>MAHDDDNTEDLQVLAATATEKAEEMVRRADQLMAEFQQLNDLRQARGLVPVAAGQRSLRQVAGSEHAIFHKHLQDLQGSADDDDDARKADLVKRLGVSLRCSNLPALEATWGVVKRCRGLESLVFAFSRHPAFGACSICKRPPPRGPPDGGAVTGTKPRRKKCPPKNRQDPADLARVDAVVEGGTEWVRVLGISERSLLMHMAQGGWDWGAEEGEREREEEEDDDADCDVSVAVTVRQLVEAARANRHDYRVPRVHVVLTRVAEGRDAEIDRLIRLLRRGAGAGAGAEVEVVVDCAGSAFLAAPPPPADEALRNLTDDGRLWGLTPTVNLDCTVLVTLASDVTHGRVEVRPWHSRETARQVVDELEQGSTLVRFLYPALRGRRLVCTRAAARRFGEIVDTIATPTEAARAAIIMGNPLSGPSGMSSPALVAELQTLSEHTVDPDLLFPIEVVDAKSPADDIESYIRSGRLPQVAAPVLAEMSELNRDSHLYGWVQGVTTVTANLSLAKQIARLVEEHRTSDDEAGPKVWVHPVTRALAAKEKRIDEATP</sequence>
<keyword evidence="1" id="KW-0175">Coiled coil</keyword>
<dbReference type="PANTHER" id="PTHR13379">
    <property type="entry name" value="UNCHARACTERIZED DUF1308"/>
    <property type="match status" value="1"/>
</dbReference>